<reference evidence="1 2" key="1">
    <citation type="submission" date="2015-01" db="EMBL/GenBank/DDBJ databases">
        <title>The Genome Sequence of Capronia semiimmersa CBS27337.</title>
        <authorList>
            <consortium name="The Broad Institute Genomics Platform"/>
            <person name="Cuomo C."/>
            <person name="de Hoog S."/>
            <person name="Gorbushina A."/>
            <person name="Stielow B."/>
            <person name="Teixiera M."/>
            <person name="Abouelleil A."/>
            <person name="Chapman S.B."/>
            <person name="Priest M."/>
            <person name="Young S.K."/>
            <person name="Wortman J."/>
            <person name="Nusbaum C."/>
            <person name="Birren B."/>
        </authorList>
    </citation>
    <scope>NUCLEOTIDE SEQUENCE [LARGE SCALE GENOMIC DNA]</scope>
    <source>
        <strain evidence="1 2">CBS 27337</strain>
    </source>
</reference>
<evidence type="ECO:0000313" key="2">
    <source>
        <dbReference type="Proteomes" id="UP000054266"/>
    </source>
</evidence>
<organism evidence="1 2">
    <name type="scientific">Phialophora macrospora</name>
    <dbReference type="NCBI Taxonomy" id="1851006"/>
    <lineage>
        <taxon>Eukaryota</taxon>
        <taxon>Fungi</taxon>
        <taxon>Dikarya</taxon>
        <taxon>Ascomycota</taxon>
        <taxon>Pezizomycotina</taxon>
        <taxon>Eurotiomycetes</taxon>
        <taxon>Chaetothyriomycetidae</taxon>
        <taxon>Chaetothyriales</taxon>
        <taxon>Herpotrichiellaceae</taxon>
        <taxon>Phialophora</taxon>
    </lineage>
</organism>
<dbReference type="HOGENOM" id="CLU_343544_0_0_1"/>
<dbReference type="PANTHER" id="PTHR37540">
    <property type="entry name" value="TRANSCRIPTION FACTOR (ACR-2), PUTATIVE-RELATED-RELATED"/>
    <property type="match status" value="1"/>
</dbReference>
<evidence type="ECO:0000313" key="1">
    <source>
        <dbReference type="EMBL" id="KIW64144.1"/>
    </source>
</evidence>
<dbReference type="Pfam" id="PF11951">
    <property type="entry name" value="Fungal_trans_2"/>
    <property type="match status" value="1"/>
</dbReference>
<dbReference type="EMBL" id="KN846961">
    <property type="protein sequence ID" value="KIW64144.1"/>
    <property type="molecule type" value="Genomic_DNA"/>
</dbReference>
<evidence type="ECO:0008006" key="3">
    <source>
        <dbReference type="Google" id="ProtNLM"/>
    </source>
</evidence>
<name>A0A0D2FVX1_9EURO</name>
<dbReference type="Proteomes" id="UP000054266">
    <property type="component" value="Unassembled WGS sequence"/>
</dbReference>
<dbReference type="AlphaFoldDB" id="A0A0D2FVX1"/>
<proteinExistence type="predicted"/>
<dbReference type="PANTHER" id="PTHR37540:SF5">
    <property type="entry name" value="TRANSCRIPTION FACTOR DOMAIN-CONTAINING PROTEIN"/>
    <property type="match status" value="1"/>
</dbReference>
<dbReference type="InterPro" id="IPR021858">
    <property type="entry name" value="Fun_TF"/>
</dbReference>
<gene>
    <name evidence="1" type="ORF">PV04_09099</name>
</gene>
<sequence>MSEQSSFRSKLLFVNSRSPRCKVIRSHVVREATTRRSLRRREGFSTLPEGCNTTFTTSATIDDHRQHVIRTASSRSLFTIGFSGTRRDPFNAYPVPILEWVPLATDFYMSHAASSDATFILFGAQNHYRGWLFTRMLHHSGLFHAIMAICLAQMQTLLPSADPRAPQQMAYHRGCAIAVVKHGLEDLGRLAEYAVIETIVALANVEIQCHDYVSFEHHLAGLRALLGSLGNLEGLDKNLISYLVYYDYLFQIKMHCQSVFTGSIFTRRKTYVEYHTSQRLSDVVSKFPSGLRDLVAQGHYSWNDSQHRRQVKSYVSKRAYWIERQVRFDIRCPLRSKPPLKGREAIVDTHVFQSSAIQHEHQHQWDEPKSTAFTWHDDEDAVAANVQRKVKIKVQVQDKSQAKVLRRSQGFLAANEFYQEAVDPHYAPVCRIFDVVNCFGNNYHTQMQQDEVALHAGVAAVQVMKGMFISACPCPADILPEDILRLVHIAISMLRQRIARNDSCNDDVTIMTVVFLTHLAMAFQDMEAFRSHRRAIKQMVDSRGGLHRLSQDLLVGPTVRQFELWWSQLHGDGVFEAEECRIVNGLHHPLEPDLRDTVNSLPLGFQALARRGHISNKMLILLGRISHFDQLNRTNKLLAREMLLAGTTGNNTNKRKYNNFNEACPALSSLEPSLEKNLAHALLLYCNLTFSPKRALLEACNLIFSIPRAILIKELPSFDEASAAGARTERPPEHESELESSTLVRRQCVLWIWLVLISSLIIANTKKSSLETELAARLAARYPACRRWVNVEAILTAFFASEVVMESLHRHWNAMRFDVSDPED</sequence>
<keyword evidence="2" id="KW-1185">Reference proteome</keyword>
<accession>A0A0D2FVX1</accession>
<protein>
    <recommendedName>
        <fullName evidence="3">Transcription factor domain-containing protein</fullName>
    </recommendedName>
</protein>